<reference evidence="1" key="1">
    <citation type="submission" date="2019-03" db="EMBL/GenBank/DDBJ databases">
        <title>Single cell metagenomics reveals metabolic interactions within the superorganism composed of flagellate Streblomastix strix and complex community of Bacteroidetes bacteria on its surface.</title>
        <authorList>
            <person name="Treitli S.C."/>
            <person name="Kolisko M."/>
            <person name="Husnik F."/>
            <person name="Keeling P."/>
            <person name="Hampl V."/>
        </authorList>
    </citation>
    <scope>NUCLEOTIDE SEQUENCE</scope>
    <source>
        <strain evidence="1">STM</strain>
    </source>
</reference>
<gene>
    <name evidence="1" type="ORF">EZS27_037987</name>
</gene>
<feature type="non-terminal residue" evidence="1">
    <location>
        <position position="97"/>
    </location>
</feature>
<name>A0A5J4PMI1_9ZZZZ</name>
<organism evidence="1">
    <name type="scientific">termite gut metagenome</name>
    <dbReference type="NCBI Taxonomy" id="433724"/>
    <lineage>
        <taxon>unclassified sequences</taxon>
        <taxon>metagenomes</taxon>
        <taxon>organismal metagenomes</taxon>
    </lineage>
</organism>
<protein>
    <submittedName>
        <fullName evidence="1">Tyrosine recombinase XerC</fullName>
    </submittedName>
</protein>
<proteinExistence type="predicted"/>
<comment type="caution">
    <text evidence="1">The sequence shown here is derived from an EMBL/GenBank/DDBJ whole genome shotgun (WGS) entry which is preliminary data.</text>
</comment>
<accession>A0A5J4PMI1</accession>
<sequence>MKLECINQKQKDNVRIASILDVRRPTYQGLYIVRTRVTVGKAQKYYPTGAEMSVDEWIRMPKAKDPQLVETRRSIEASSQVIFNAVKQLCELNAFSF</sequence>
<dbReference type="EMBL" id="SNRY01007268">
    <property type="protein sequence ID" value="KAA6310766.1"/>
    <property type="molecule type" value="Genomic_DNA"/>
</dbReference>
<evidence type="ECO:0000313" key="1">
    <source>
        <dbReference type="EMBL" id="KAA6310766.1"/>
    </source>
</evidence>
<dbReference type="AlphaFoldDB" id="A0A5J4PMI1"/>